<dbReference type="InterPro" id="IPR015300">
    <property type="entry name" value="DNA-bd_pseudobarrel_sf"/>
</dbReference>
<keyword evidence="3" id="KW-0238">DNA-binding</keyword>
<gene>
    <name evidence="6" type="ORF">GLYMA_12G119700</name>
</gene>
<dbReference type="EnsemblPlants" id="KRH25669">
    <property type="protein sequence ID" value="KRH25669"/>
    <property type="gene ID" value="GLYMA_12G119700"/>
</dbReference>
<dbReference type="Gramene" id="KRH25669">
    <property type="protein sequence ID" value="KRH25669"/>
    <property type="gene ID" value="GLYMA_12G119700"/>
</dbReference>
<evidence type="ECO:0000256" key="4">
    <source>
        <dbReference type="ARBA" id="ARBA00023163"/>
    </source>
</evidence>
<sequence>MGQQNLVITDVDDFTLEFCHIYRGTLRWHLLTTGWSTFVNNKKLVAGGKKNFLHNSFFSFFLRLHRLLATTMPSRRRTLLKIIILDDIGDHKNRSFCYSNLLDNCNRAYLIY</sequence>
<comment type="subcellular location">
    <subcellularLocation>
        <location evidence="1">Nucleus</location>
    </subcellularLocation>
</comment>
<evidence type="ECO:0000256" key="3">
    <source>
        <dbReference type="ARBA" id="ARBA00023125"/>
    </source>
</evidence>
<dbReference type="AlphaFoldDB" id="A0A0R0HEI4"/>
<keyword evidence="5" id="KW-0539">Nucleus</keyword>
<dbReference type="GO" id="GO:0006355">
    <property type="term" value="P:regulation of DNA-templated transcription"/>
    <property type="evidence" value="ECO:0007669"/>
    <property type="project" value="InterPro"/>
</dbReference>
<evidence type="ECO:0000256" key="2">
    <source>
        <dbReference type="ARBA" id="ARBA00023015"/>
    </source>
</evidence>
<dbReference type="GO" id="GO:0009725">
    <property type="term" value="P:response to hormone"/>
    <property type="evidence" value="ECO:0007669"/>
    <property type="project" value="InterPro"/>
</dbReference>
<name>A0A0R0HEI4_SOYBN</name>
<evidence type="ECO:0000256" key="5">
    <source>
        <dbReference type="ARBA" id="ARBA00023242"/>
    </source>
</evidence>
<organism evidence="6">
    <name type="scientific">Glycine max</name>
    <name type="common">Soybean</name>
    <name type="synonym">Glycine hispida</name>
    <dbReference type="NCBI Taxonomy" id="3847"/>
    <lineage>
        <taxon>Eukaryota</taxon>
        <taxon>Viridiplantae</taxon>
        <taxon>Streptophyta</taxon>
        <taxon>Embryophyta</taxon>
        <taxon>Tracheophyta</taxon>
        <taxon>Spermatophyta</taxon>
        <taxon>Magnoliopsida</taxon>
        <taxon>eudicotyledons</taxon>
        <taxon>Gunneridae</taxon>
        <taxon>Pentapetalae</taxon>
        <taxon>rosids</taxon>
        <taxon>fabids</taxon>
        <taxon>Fabales</taxon>
        <taxon>Fabaceae</taxon>
        <taxon>Papilionoideae</taxon>
        <taxon>50 kb inversion clade</taxon>
        <taxon>NPAAA clade</taxon>
        <taxon>indigoferoid/millettioid clade</taxon>
        <taxon>Phaseoleae</taxon>
        <taxon>Glycine</taxon>
        <taxon>Glycine subgen. Soja</taxon>
    </lineage>
</organism>
<keyword evidence="4" id="KW-0804">Transcription</keyword>
<evidence type="ECO:0000256" key="1">
    <source>
        <dbReference type="ARBA" id="ARBA00004123"/>
    </source>
</evidence>
<dbReference type="InParanoid" id="A0A0R0HEI4"/>
<evidence type="ECO:0008006" key="9">
    <source>
        <dbReference type="Google" id="ProtNLM"/>
    </source>
</evidence>
<dbReference type="EMBL" id="CM000845">
    <property type="protein sequence ID" value="KRH25669.1"/>
    <property type="molecule type" value="Genomic_DNA"/>
</dbReference>
<reference evidence="7" key="2">
    <citation type="submission" date="2018-02" db="UniProtKB">
        <authorList>
            <consortium name="EnsemblPlants"/>
        </authorList>
    </citation>
    <scope>IDENTIFICATION</scope>
    <source>
        <strain evidence="7">Williams 82</strain>
    </source>
</reference>
<evidence type="ECO:0000313" key="8">
    <source>
        <dbReference type="Proteomes" id="UP000008827"/>
    </source>
</evidence>
<protein>
    <recommendedName>
        <fullName evidence="9">TF-B3 domain-containing protein</fullName>
    </recommendedName>
</protein>
<dbReference type="Gene3D" id="2.40.330.10">
    <property type="entry name" value="DNA-binding pseudobarrel domain"/>
    <property type="match status" value="1"/>
</dbReference>
<dbReference type="SUPFAM" id="SSF101936">
    <property type="entry name" value="DNA-binding pseudobarrel domain"/>
    <property type="match status" value="1"/>
</dbReference>
<dbReference type="SMR" id="A0A0R0HEI4"/>
<dbReference type="GO" id="GO:0003677">
    <property type="term" value="F:DNA binding"/>
    <property type="evidence" value="ECO:0007669"/>
    <property type="project" value="UniProtKB-KW"/>
</dbReference>
<dbReference type="STRING" id="3847.A0A0R0HEI4"/>
<dbReference type="OrthoDB" id="1738844at2759"/>
<keyword evidence="8" id="KW-1185">Reference proteome</keyword>
<keyword evidence="2" id="KW-0805">Transcription regulation</keyword>
<dbReference type="InterPro" id="IPR044835">
    <property type="entry name" value="ARF_plant"/>
</dbReference>
<proteinExistence type="predicted"/>
<reference evidence="6" key="3">
    <citation type="submission" date="2018-07" db="EMBL/GenBank/DDBJ databases">
        <title>WGS assembly of Glycine max.</title>
        <authorList>
            <person name="Schmutz J."/>
            <person name="Cannon S."/>
            <person name="Schlueter J."/>
            <person name="Ma J."/>
            <person name="Mitros T."/>
            <person name="Nelson W."/>
            <person name="Hyten D."/>
            <person name="Song Q."/>
            <person name="Thelen J."/>
            <person name="Cheng J."/>
            <person name="Xu D."/>
            <person name="Hellsten U."/>
            <person name="May G."/>
            <person name="Yu Y."/>
            <person name="Sakurai T."/>
            <person name="Umezawa T."/>
            <person name="Bhattacharyya M."/>
            <person name="Sandhu D."/>
            <person name="Valliyodan B."/>
            <person name="Lindquist E."/>
            <person name="Peto M."/>
            <person name="Grant D."/>
            <person name="Shu S."/>
            <person name="Goodstein D."/>
            <person name="Barry K."/>
            <person name="Futrell-Griggs M."/>
            <person name="Abernathy B."/>
            <person name="Du J."/>
            <person name="Tian Z."/>
            <person name="Zhu L."/>
            <person name="Gill N."/>
            <person name="Joshi T."/>
            <person name="Libault M."/>
            <person name="Sethuraman A."/>
            <person name="Zhang X."/>
            <person name="Shinozaki K."/>
            <person name="Nguyen H."/>
            <person name="Wing R."/>
            <person name="Cregan P."/>
            <person name="Specht J."/>
            <person name="Grimwood J."/>
            <person name="Rokhsar D."/>
            <person name="Stacey G."/>
            <person name="Shoemaker R."/>
            <person name="Jackson S."/>
        </authorList>
    </citation>
    <scope>NUCLEOTIDE SEQUENCE</scope>
    <source>
        <tissue evidence="6">Callus</tissue>
    </source>
</reference>
<dbReference type="GO" id="GO:0005634">
    <property type="term" value="C:nucleus"/>
    <property type="evidence" value="ECO:0007669"/>
    <property type="project" value="UniProtKB-SubCell"/>
</dbReference>
<reference evidence="6 7" key="1">
    <citation type="journal article" date="2010" name="Nature">
        <title>Genome sequence of the palaeopolyploid soybean.</title>
        <authorList>
            <person name="Schmutz J."/>
            <person name="Cannon S.B."/>
            <person name="Schlueter J."/>
            <person name="Ma J."/>
            <person name="Mitros T."/>
            <person name="Nelson W."/>
            <person name="Hyten D.L."/>
            <person name="Song Q."/>
            <person name="Thelen J.J."/>
            <person name="Cheng J."/>
            <person name="Xu D."/>
            <person name="Hellsten U."/>
            <person name="May G.D."/>
            <person name="Yu Y."/>
            <person name="Sakurai T."/>
            <person name="Umezawa T."/>
            <person name="Bhattacharyya M.K."/>
            <person name="Sandhu D."/>
            <person name="Valliyodan B."/>
            <person name="Lindquist E."/>
            <person name="Peto M."/>
            <person name="Grant D."/>
            <person name="Shu S."/>
            <person name="Goodstein D."/>
            <person name="Barry K."/>
            <person name="Futrell-Griggs M."/>
            <person name="Abernathy B."/>
            <person name="Du J."/>
            <person name="Tian Z."/>
            <person name="Zhu L."/>
            <person name="Gill N."/>
            <person name="Joshi T."/>
            <person name="Libault M."/>
            <person name="Sethuraman A."/>
            <person name="Zhang X.-C."/>
            <person name="Shinozaki K."/>
            <person name="Nguyen H.T."/>
            <person name="Wing R.A."/>
            <person name="Cregan P."/>
            <person name="Specht J."/>
            <person name="Grimwood J."/>
            <person name="Rokhsar D."/>
            <person name="Stacey G."/>
            <person name="Shoemaker R.C."/>
            <person name="Jackson S.A."/>
        </authorList>
    </citation>
    <scope>NUCLEOTIDE SEQUENCE [LARGE SCALE GENOMIC DNA]</scope>
    <source>
        <strain evidence="7">cv. Williams 82</strain>
        <tissue evidence="6">Callus</tissue>
    </source>
</reference>
<dbReference type="PANTHER" id="PTHR31384">
    <property type="entry name" value="AUXIN RESPONSE FACTOR 4-RELATED"/>
    <property type="match status" value="1"/>
</dbReference>
<evidence type="ECO:0000313" key="6">
    <source>
        <dbReference type="EMBL" id="KRH25669.1"/>
    </source>
</evidence>
<accession>A0A0R0HEI4</accession>
<evidence type="ECO:0000313" key="7">
    <source>
        <dbReference type="EnsemblPlants" id="KRH25669"/>
    </source>
</evidence>
<dbReference type="Proteomes" id="UP000008827">
    <property type="component" value="Chromosome 12"/>
</dbReference>